<dbReference type="PANTHER" id="PTHR45339">
    <property type="entry name" value="HYBRID SIGNAL TRANSDUCTION HISTIDINE KINASE J"/>
    <property type="match status" value="1"/>
</dbReference>
<feature type="domain" description="Response regulatory" evidence="5">
    <location>
        <begin position="788"/>
        <end position="907"/>
    </location>
</feature>
<dbReference type="InterPro" id="IPR004358">
    <property type="entry name" value="Sig_transdc_His_kin-like_C"/>
</dbReference>
<proteinExistence type="predicted"/>
<evidence type="ECO:0000259" key="4">
    <source>
        <dbReference type="PROSITE" id="PS50109"/>
    </source>
</evidence>
<dbReference type="PRINTS" id="PR00344">
    <property type="entry name" value="BCTRLSENSOR"/>
</dbReference>
<dbReference type="Gene3D" id="3.40.50.2300">
    <property type="match status" value="1"/>
</dbReference>
<dbReference type="EMBL" id="FPHC01000064">
    <property type="protein sequence ID" value="SFV61157.1"/>
    <property type="molecule type" value="Genomic_DNA"/>
</dbReference>
<keyword evidence="3" id="KW-0812">Transmembrane</keyword>
<evidence type="ECO:0000256" key="2">
    <source>
        <dbReference type="ARBA" id="ARBA00023012"/>
    </source>
</evidence>
<dbReference type="InterPro" id="IPR003661">
    <property type="entry name" value="HisK_dim/P_dom"/>
</dbReference>
<dbReference type="InterPro" id="IPR001789">
    <property type="entry name" value="Sig_transdc_resp-reg_receiver"/>
</dbReference>
<dbReference type="SMART" id="SM00387">
    <property type="entry name" value="HATPase_c"/>
    <property type="match status" value="1"/>
</dbReference>
<dbReference type="PANTHER" id="PTHR45339:SF1">
    <property type="entry name" value="HYBRID SIGNAL TRANSDUCTION HISTIDINE KINASE J"/>
    <property type="match status" value="1"/>
</dbReference>
<gene>
    <name evidence="6" type="ORF">MNB_SV-6-935</name>
</gene>
<dbReference type="InterPro" id="IPR013587">
    <property type="entry name" value="Nitrate/nitrite_sensing"/>
</dbReference>
<dbReference type="PROSITE" id="PS50110">
    <property type="entry name" value="RESPONSE_REGULATORY"/>
    <property type="match status" value="1"/>
</dbReference>
<feature type="transmembrane region" description="Helical" evidence="3">
    <location>
        <begin position="12"/>
        <end position="32"/>
    </location>
</feature>
<feature type="transmembrane region" description="Helical" evidence="3">
    <location>
        <begin position="325"/>
        <end position="346"/>
    </location>
</feature>
<dbReference type="InterPro" id="IPR011006">
    <property type="entry name" value="CheY-like_superfamily"/>
</dbReference>
<feature type="domain" description="Histidine kinase" evidence="4">
    <location>
        <begin position="408"/>
        <end position="630"/>
    </location>
</feature>
<dbReference type="SUPFAM" id="SSF55874">
    <property type="entry name" value="ATPase domain of HSP90 chaperone/DNA topoisomerase II/histidine kinase"/>
    <property type="match status" value="1"/>
</dbReference>
<keyword evidence="6" id="KW-0808">Transferase</keyword>
<evidence type="ECO:0000256" key="1">
    <source>
        <dbReference type="ARBA" id="ARBA00022553"/>
    </source>
</evidence>
<dbReference type="CDD" id="cd17546">
    <property type="entry name" value="REC_hyHK_CKI1_RcsC-like"/>
    <property type="match status" value="1"/>
</dbReference>
<dbReference type="SMART" id="SM00448">
    <property type="entry name" value="REC"/>
    <property type="match status" value="1"/>
</dbReference>
<protein>
    <submittedName>
        <fullName evidence="6">BarA sensory histidine kinase (= VarS = GacS)</fullName>
    </submittedName>
</protein>
<dbReference type="GO" id="GO:0000155">
    <property type="term" value="F:phosphorelay sensor kinase activity"/>
    <property type="evidence" value="ECO:0007669"/>
    <property type="project" value="InterPro"/>
</dbReference>
<evidence type="ECO:0000256" key="3">
    <source>
        <dbReference type="SAM" id="Phobius"/>
    </source>
</evidence>
<name>A0A1W1C600_9ZZZZ</name>
<dbReference type="Gene3D" id="3.30.565.10">
    <property type="entry name" value="Histidine kinase-like ATPase, C-terminal domain"/>
    <property type="match status" value="1"/>
</dbReference>
<dbReference type="Pfam" id="PF00512">
    <property type="entry name" value="HisKA"/>
    <property type="match status" value="1"/>
</dbReference>
<dbReference type="CDD" id="cd16922">
    <property type="entry name" value="HATPase_EvgS-ArcB-TorS-like"/>
    <property type="match status" value="1"/>
</dbReference>
<keyword evidence="3" id="KW-1133">Transmembrane helix</keyword>
<dbReference type="InterPro" id="IPR036097">
    <property type="entry name" value="HisK_dim/P_sf"/>
</dbReference>
<dbReference type="CDD" id="cd00082">
    <property type="entry name" value="HisKA"/>
    <property type="match status" value="1"/>
</dbReference>
<dbReference type="SMART" id="SM00388">
    <property type="entry name" value="HisKA"/>
    <property type="match status" value="1"/>
</dbReference>
<dbReference type="AlphaFoldDB" id="A0A1W1C600"/>
<dbReference type="InterPro" id="IPR003594">
    <property type="entry name" value="HATPase_dom"/>
</dbReference>
<dbReference type="PROSITE" id="PS50109">
    <property type="entry name" value="HIS_KIN"/>
    <property type="match status" value="1"/>
</dbReference>
<dbReference type="InterPro" id="IPR036890">
    <property type="entry name" value="HATPase_C_sf"/>
</dbReference>
<dbReference type="Gene3D" id="1.10.287.130">
    <property type="match status" value="1"/>
</dbReference>
<accession>A0A1W1C600</accession>
<keyword evidence="2" id="KW-0902">Two-component regulatory system</keyword>
<evidence type="ECO:0000259" key="5">
    <source>
        <dbReference type="PROSITE" id="PS50110"/>
    </source>
</evidence>
<sequence>MKTLNNKIFESLILIPLVSLIVLLTYYTYVGYQEYTNFKNSKDQLVYLDELNNLLLNIDEERGLSALYMGDNDDLDSFEQLKSQQKIVDESIESLKAKSYFEESKYLLKNLEELDELRGKIKLLDIEFDDFFFGKYVKKFSNSIIEEMNKFKSKLEIEDNNNQFYSYIKFLKLDKAIKLEALKSNKDILNVYMELVDIRENSSQERDFISFKVSQFTPLSDKNFKTWDEYINKDYIPTFDNLTNKDFASSLKNIFDKNIYYDSVNKLRTQIIFDSVNNNLRASQSDVWHKTVTNKMLDIARGEHMISSSINKIFTDNISKKTKELYFLLVLIFVLIVITLVLHHIFSSHRKDDKEFKDAIEDISLNLNNEQREELNKIIQKQEKVKIYNFMANTIADANRAKDLFLANMSHEIRTPLNGIVGFTQLLRNTNLTEEQSEFVSIIDHSSENLLVIVNDILDLAKIQENKVELEEIEFDPFDIFESAIESYSAKANEKNINLQIFVDPSLTMTLKGDPTKLTQVLVNLISNAIKFTPDHGSINVKIEKVDARDGFATIRVSVRDTGIGVSEEQKKNIFKAFSQEDISTNRKFGGTGLGLTISTKIIHAMGGELDIKSKQGECSEFFFSIELEEVSQIDIKNDSHNIGFYMEYEDDSSRDEEQSIKAYIEAMGSNFIRYSSLDDVFEHKQEDKLDIVFLYGIDINRLKAYEKNDLKIVYISKHNAFRRESDREALSLVDFTIYKPIGFTKIRRAISTIEDQREIHKEVSGDKKDIIKVEHDDSETFTFKDISILVAEDNRINQKLIEHALSNLNIDVTLADNGKIALELRKKNSYDLIFMDIQMPVMSGVDATHAILKYEEENNLTHVPIVALTANNLKGDRDRFISEGMDDFLPKPIELNTMHGILKRYFSENIMYDSEHADIILYREMDINRKIFKALLQNMGYSVDVVASRHMYLEKIKKIKYIYSFVDAPLIEENPEISKLLRKKHIKNIIFVDKPLREEVGLNIDDCDFIIPNIADKALLEYYIEKI</sequence>
<dbReference type="FunFam" id="3.30.565.10:FF:000010">
    <property type="entry name" value="Sensor histidine kinase RcsC"/>
    <property type="match status" value="1"/>
</dbReference>
<organism evidence="6">
    <name type="scientific">hydrothermal vent metagenome</name>
    <dbReference type="NCBI Taxonomy" id="652676"/>
    <lineage>
        <taxon>unclassified sequences</taxon>
        <taxon>metagenomes</taxon>
        <taxon>ecological metagenomes</taxon>
    </lineage>
</organism>
<keyword evidence="1" id="KW-0597">Phosphoprotein</keyword>
<evidence type="ECO:0000313" key="6">
    <source>
        <dbReference type="EMBL" id="SFV61157.1"/>
    </source>
</evidence>
<dbReference type="Pfam" id="PF02518">
    <property type="entry name" value="HATPase_c"/>
    <property type="match status" value="1"/>
</dbReference>
<dbReference type="SUPFAM" id="SSF47384">
    <property type="entry name" value="Homodimeric domain of signal transducing histidine kinase"/>
    <property type="match status" value="1"/>
</dbReference>
<dbReference type="Pfam" id="PF00072">
    <property type="entry name" value="Response_reg"/>
    <property type="match status" value="1"/>
</dbReference>
<keyword evidence="6" id="KW-0418">Kinase</keyword>
<keyword evidence="3" id="KW-0472">Membrane</keyword>
<dbReference type="SUPFAM" id="SSF52172">
    <property type="entry name" value="CheY-like"/>
    <property type="match status" value="1"/>
</dbReference>
<dbReference type="InterPro" id="IPR005467">
    <property type="entry name" value="His_kinase_dom"/>
</dbReference>
<dbReference type="Pfam" id="PF08376">
    <property type="entry name" value="NIT"/>
    <property type="match status" value="1"/>
</dbReference>
<reference evidence="6" key="1">
    <citation type="submission" date="2016-10" db="EMBL/GenBank/DDBJ databases">
        <authorList>
            <person name="de Groot N.N."/>
        </authorList>
    </citation>
    <scope>NUCLEOTIDE SEQUENCE</scope>
</reference>